<comment type="caution">
    <text evidence="11">The sequence shown here is derived from an EMBL/GenBank/DDBJ whole genome shotgun (WGS) entry which is preliminary data.</text>
</comment>
<comment type="similarity">
    <text evidence="9">Belongs to the bacterial CoaD family.</text>
</comment>
<gene>
    <name evidence="9 11" type="primary">coaD</name>
    <name evidence="11" type="ORF">FYJ73_06410</name>
</gene>
<comment type="subcellular location">
    <subcellularLocation>
        <location evidence="9">Cytoplasm</location>
    </subcellularLocation>
</comment>
<evidence type="ECO:0000256" key="8">
    <source>
        <dbReference type="ARBA" id="ARBA00029346"/>
    </source>
</evidence>
<dbReference type="EC" id="2.7.7.3" evidence="9"/>
<dbReference type="Pfam" id="PF01467">
    <property type="entry name" value="CTP_transf_like"/>
    <property type="match status" value="1"/>
</dbReference>
<dbReference type="PANTHER" id="PTHR21342">
    <property type="entry name" value="PHOSPHOPANTETHEINE ADENYLYLTRANSFERASE"/>
    <property type="match status" value="1"/>
</dbReference>
<protein>
    <recommendedName>
        <fullName evidence="9">Phosphopantetheine adenylyltransferase</fullName>
        <ecNumber evidence="9">2.7.7.3</ecNumber>
    </recommendedName>
    <alternativeName>
        <fullName evidence="9">Dephospho-CoA pyrophosphorylase</fullName>
    </alternativeName>
    <alternativeName>
        <fullName evidence="9">Pantetheine-phosphate adenylyltransferase</fullName>
        <shortName evidence="9">PPAT</shortName>
    </alternativeName>
</protein>
<feature type="binding site" evidence="9">
    <location>
        <position position="93"/>
    </location>
    <ligand>
        <name>substrate</name>
    </ligand>
</feature>
<feature type="site" description="Transition state stabilizer" evidence="9">
    <location>
        <position position="23"/>
    </location>
</feature>
<evidence type="ECO:0000256" key="4">
    <source>
        <dbReference type="ARBA" id="ARBA00022741"/>
    </source>
</evidence>
<dbReference type="PRINTS" id="PR01020">
    <property type="entry name" value="LPSBIOSNTHSS"/>
</dbReference>
<keyword evidence="6 9" id="KW-0460">Magnesium</keyword>
<keyword evidence="3 9" id="KW-0548">Nucleotidyltransferase</keyword>
<dbReference type="NCBIfam" id="TIGR01510">
    <property type="entry name" value="coaD_prev_kdtB"/>
    <property type="match status" value="1"/>
</dbReference>
<dbReference type="GO" id="GO:0005524">
    <property type="term" value="F:ATP binding"/>
    <property type="evidence" value="ECO:0007669"/>
    <property type="project" value="UniProtKB-KW"/>
</dbReference>
<comment type="pathway">
    <text evidence="9">Cofactor biosynthesis; coenzyme A biosynthesis; CoA from (R)-pantothenate: step 4/5.</text>
</comment>
<reference evidence="11 12" key="1">
    <citation type="submission" date="2019-08" db="EMBL/GenBank/DDBJ databases">
        <title>In-depth cultivation of the pig gut microbiome towards novel bacterial diversity and tailored functional studies.</title>
        <authorList>
            <person name="Wylensek D."/>
            <person name="Hitch T.C.A."/>
            <person name="Clavel T."/>
        </authorList>
    </citation>
    <scope>NUCLEOTIDE SEQUENCE [LARGE SCALE GENOMIC DNA]</scope>
    <source>
        <strain evidence="11 12">LKV-178-WT-2A</strain>
    </source>
</reference>
<feature type="binding site" evidence="9">
    <location>
        <position position="47"/>
    </location>
    <ligand>
        <name>substrate</name>
    </ligand>
</feature>
<dbReference type="GO" id="GO:0015937">
    <property type="term" value="P:coenzyme A biosynthetic process"/>
    <property type="evidence" value="ECO:0007669"/>
    <property type="project" value="UniProtKB-UniRule"/>
</dbReference>
<evidence type="ECO:0000256" key="2">
    <source>
        <dbReference type="ARBA" id="ARBA00022679"/>
    </source>
</evidence>
<evidence type="ECO:0000256" key="9">
    <source>
        <dbReference type="HAMAP-Rule" id="MF_00151"/>
    </source>
</evidence>
<evidence type="ECO:0000256" key="5">
    <source>
        <dbReference type="ARBA" id="ARBA00022840"/>
    </source>
</evidence>
<proteinExistence type="inferred from homology"/>
<keyword evidence="12" id="KW-1185">Reference proteome</keyword>
<sequence>MNQDQKQRIGLFVGSFDPFTIGHDEIVRRALPLFDKLVIGVGDNPRKQHAYSIEERVNAIQRLYSGEKRIEVIPYNDLAVDLAQRVGAHYVVKGVRSVQDFEYERVQADYNRKLGGLETLLIYASPEMTSISSTAYRELVHFHKDASWMLPGGKKRK</sequence>
<dbReference type="AlphaFoldDB" id="A0A7K0KEE1"/>
<dbReference type="NCBIfam" id="TIGR00125">
    <property type="entry name" value="cyt_tran_rel"/>
    <property type="match status" value="1"/>
</dbReference>
<keyword evidence="4 9" id="KW-0547">Nucleotide-binding</keyword>
<name>A0A7K0KEE1_9BACT</name>
<feature type="binding site" evidence="9">
    <location>
        <begin position="128"/>
        <end position="134"/>
    </location>
    <ligand>
        <name>ATP</name>
        <dbReference type="ChEBI" id="CHEBI:30616"/>
    </ligand>
</feature>
<dbReference type="Proteomes" id="UP000438914">
    <property type="component" value="Unassembled WGS sequence"/>
</dbReference>
<feature type="binding site" evidence="9">
    <location>
        <position position="15"/>
    </location>
    <ligand>
        <name>substrate</name>
    </ligand>
</feature>
<keyword evidence="1 9" id="KW-0963">Cytoplasm</keyword>
<dbReference type="GO" id="GO:0004595">
    <property type="term" value="F:pantetheine-phosphate adenylyltransferase activity"/>
    <property type="evidence" value="ECO:0007669"/>
    <property type="project" value="UniProtKB-UniRule"/>
</dbReference>
<evidence type="ECO:0000256" key="7">
    <source>
        <dbReference type="ARBA" id="ARBA00022993"/>
    </source>
</evidence>
<dbReference type="EMBL" id="VUNG01000012">
    <property type="protein sequence ID" value="MST84302.1"/>
    <property type="molecule type" value="Genomic_DNA"/>
</dbReference>
<comment type="subunit">
    <text evidence="9">Homohexamer.</text>
</comment>
<keyword evidence="2 9" id="KW-0808">Transferase</keyword>
<evidence type="ECO:0000259" key="10">
    <source>
        <dbReference type="Pfam" id="PF01467"/>
    </source>
</evidence>
<dbReference type="GO" id="GO:0005737">
    <property type="term" value="C:cytoplasm"/>
    <property type="evidence" value="ECO:0007669"/>
    <property type="project" value="UniProtKB-SubCell"/>
</dbReference>
<feature type="binding site" evidence="9">
    <location>
        <position position="79"/>
    </location>
    <ligand>
        <name>substrate</name>
    </ligand>
</feature>
<feature type="binding site" evidence="9">
    <location>
        <begin position="94"/>
        <end position="96"/>
    </location>
    <ligand>
        <name>ATP</name>
        <dbReference type="ChEBI" id="CHEBI:30616"/>
    </ligand>
</feature>
<organism evidence="11 12">
    <name type="scientific">Hallella mizrahii</name>
    <dbReference type="NCBI Taxonomy" id="2606637"/>
    <lineage>
        <taxon>Bacteria</taxon>
        <taxon>Pseudomonadati</taxon>
        <taxon>Bacteroidota</taxon>
        <taxon>Bacteroidia</taxon>
        <taxon>Bacteroidales</taxon>
        <taxon>Prevotellaceae</taxon>
        <taxon>Hallella</taxon>
    </lineage>
</organism>
<evidence type="ECO:0000313" key="11">
    <source>
        <dbReference type="EMBL" id="MST84302.1"/>
    </source>
</evidence>
<keyword evidence="7 9" id="KW-0173">Coenzyme A biosynthesis</keyword>
<accession>A0A7K0KEE1</accession>
<feature type="domain" description="Cytidyltransferase-like" evidence="10">
    <location>
        <begin position="11"/>
        <end position="138"/>
    </location>
</feature>
<keyword evidence="5 9" id="KW-0067">ATP-binding</keyword>
<feature type="binding site" evidence="9">
    <location>
        <begin position="15"/>
        <end position="16"/>
    </location>
    <ligand>
        <name>ATP</name>
        <dbReference type="ChEBI" id="CHEBI:30616"/>
    </ligand>
</feature>
<dbReference type="InterPro" id="IPR001980">
    <property type="entry name" value="PPAT"/>
</dbReference>
<evidence type="ECO:0000256" key="1">
    <source>
        <dbReference type="ARBA" id="ARBA00022490"/>
    </source>
</evidence>
<dbReference type="UniPathway" id="UPA00241">
    <property type="reaction ID" value="UER00355"/>
</dbReference>
<evidence type="ECO:0000256" key="6">
    <source>
        <dbReference type="ARBA" id="ARBA00022842"/>
    </source>
</evidence>
<dbReference type="InterPro" id="IPR004821">
    <property type="entry name" value="Cyt_trans-like"/>
</dbReference>
<dbReference type="Gene3D" id="3.40.50.620">
    <property type="entry name" value="HUPs"/>
    <property type="match status" value="1"/>
</dbReference>
<comment type="catalytic activity">
    <reaction evidence="8 9">
        <text>(R)-4'-phosphopantetheine + ATP + H(+) = 3'-dephospho-CoA + diphosphate</text>
        <dbReference type="Rhea" id="RHEA:19801"/>
        <dbReference type="ChEBI" id="CHEBI:15378"/>
        <dbReference type="ChEBI" id="CHEBI:30616"/>
        <dbReference type="ChEBI" id="CHEBI:33019"/>
        <dbReference type="ChEBI" id="CHEBI:57328"/>
        <dbReference type="ChEBI" id="CHEBI:61723"/>
        <dbReference type="EC" id="2.7.7.3"/>
    </reaction>
</comment>
<dbReference type="InterPro" id="IPR014729">
    <property type="entry name" value="Rossmann-like_a/b/a_fold"/>
</dbReference>
<dbReference type="HAMAP" id="MF_00151">
    <property type="entry name" value="PPAT_bact"/>
    <property type="match status" value="1"/>
</dbReference>
<feature type="binding site" evidence="9">
    <location>
        <position position="104"/>
    </location>
    <ligand>
        <name>ATP</name>
        <dbReference type="ChEBI" id="CHEBI:30616"/>
    </ligand>
</feature>
<dbReference type="SUPFAM" id="SSF52374">
    <property type="entry name" value="Nucleotidylyl transferase"/>
    <property type="match status" value="1"/>
</dbReference>
<dbReference type="RefSeq" id="WP_154533891.1">
    <property type="nucleotide sequence ID" value="NZ_VUNG01000012.1"/>
</dbReference>
<evidence type="ECO:0000256" key="3">
    <source>
        <dbReference type="ARBA" id="ARBA00022695"/>
    </source>
</evidence>
<evidence type="ECO:0000313" key="12">
    <source>
        <dbReference type="Proteomes" id="UP000438914"/>
    </source>
</evidence>
<feature type="binding site" evidence="9">
    <location>
        <position position="23"/>
    </location>
    <ligand>
        <name>ATP</name>
        <dbReference type="ChEBI" id="CHEBI:30616"/>
    </ligand>
</feature>
<dbReference type="PANTHER" id="PTHR21342:SF1">
    <property type="entry name" value="PHOSPHOPANTETHEINE ADENYLYLTRANSFERASE"/>
    <property type="match status" value="1"/>
</dbReference>
<comment type="function">
    <text evidence="9">Reversibly transfers an adenylyl group from ATP to 4'-phosphopantetheine, yielding dephospho-CoA (dPCoA) and pyrophosphate.</text>
</comment>
<comment type="cofactor">
    <cofactor evidence="9">
        <name>Mg(2+)</name>
        <dbReference type="ChEBI" id="CHEBI:18420"/>
    </cofactor>
</comment>